<organism evidence="2 3">
    <name type="scientific">Scyliorhinus torazame</name>
    <name type="common">Cloudy catshark</name>
    <name type="synonym">Catulus torazame</name>
    <dbReference type="NCBI Taxonomy" id="75743"/>
    <lineage>
        <taxon>Eukaryota</taxon>
        <taxon>Metazoa</taxon>
        <taxon>Chordata</taxon>
        <taxon>Craniata</taxon>
        <taxon>Vertebrata</taxon>
        <taxon>Chondrichthyes</taxon>
        <taxon>Elasmobranchii</taxon>
        <taxon>Galeomorphii</taxon>
        <taxon>Galeoidea</taxon>
        <taxon>Carcharhiniformes</taxon>
        <taxon>Scyliorhinidae</taxon>
        <taxon>Scyliorhinus</taxon>
    </lineage>
</organism>
<dbReference type="GO" id="GO:0004568">
    <property type="term" value="F:chitinase activity"/>
    <property type="evidence" value="ECO:0007669"/>
    <property type="project" value="TreeGrafter"/>
</dbReference>
<dbReference type="OrthoDB" id="76388at2759"/>
<sequence>MEKVTGLIVVLILLSQLQLGIAYKLICYFTNWAQHRPGIGKFFPENIPPCLCSHLIYAFAIIDDRHQVVIKEKNDEALYATFNNLRKMNSNLKTLLAIGGFDPQRFNNTIVVKLNRAKFIRSAIQFVRKYKFDGLDIVWDQPDSTGSPPGNKKRFTVLLK</sequence>
<dbReference type="PANTHER" id="PTHR11177:SF317">
    <property type="entry name" value="CHITINASE 12-RELATED"/>
    <property type="match status" value="1"/>
</dbReference>
<protein>
    <recommendedName>
        <fullName evidence="1">GH18 domain-containing protein</fullName>
    </recommendedName>
</protein>
<evidence type="ECO:0000313" key="3">
    <source>
        <dbReference type="Proteomes" id="UP000288216"/>
    </source>
</evidence>
<dbReference type="PANTHER" id="PTHR11177">
    <property type="entry name" value="CHITINASE"/>
    <property type="match status" value="1"/>
</dbReference>
<dbReference type="STRING" id="75743.A0A401PVX6"/>
<comment type="caution">
    <text evidence="2">The sequence shown here is derived from an EMBL/GenBank/DDBJ whole genome shotgun (WGS) entry which is preliminary data.</text>
</comment>
<feature type="non-terminal residue" evidence="2">
    <location>
        <position position="160"/>
    </location>
</feature>
<dbReference type="PROSITE" id="PS51910">
    <property type="entry name" value="GH18_2"/>
    <property type="match status" value="1"/>
</dbReference>
<dbReference type="GO" id="GO:0005576">
    <property type="term" value="C:extracellular region"/>
    <property type="evidence" value="ECO:0007669"/>
    <property type="project" value="TreeGrafter"/>
</dbReference>
<dbReference type="GO" id="GO:0008061">
    <property type="term" value="F:chitin binding"/>
    <property type="evidence" value="ECO:0007669"/>
    <property type="project" value="TreeGrafter"/>
</dbReference>
<gene>
    <name evidence="2" type="ORF">scyTo_0019981</name>
</gene>
<dbReference type="Gene3D" id="3.20.20.80">
    <property type="entry name" value="Glycosidases"/>
    <property type="match status" value="1"/>
</dbReference>
<keyword evidence="3" id="KW-1185">Reference proteome</keyword>
<dbReference type="Proteomes" id="UP000288216">
    <property type="component" value="Unassembled WGS sequence"/>
</dbReference>
<dbReference type="GO" id="GO:0005975">
    <property type="term" value="P:carbohydrate metabolic process"/>
    <property type="evidence" value="ECO:0007669"/>
    <property type="project" value="InterPro"/>
</dbReference>
<dbReference type="InterPro" id="IPR001223">
    <property type="entry name" value="Glyco_hydro18_cat"/>
</dbReference>
<accession>A0A401PVX6</accession>
<proteinExistence type="predicted"/>
<dbReference type="SUPFAM" id="SSF51445">
    <property type="entry name" value="(Trans)glycosidases"/>
    <property type="match status" value="1"/>
</dbReference>
<dbReference type="Pfam" id="PF00704">
    <property type="entry name" value="Glyco_hydro_18"/>
    <property type="match status" value="1"/>
</dbReference>
<dbReference type="GO" id="GO:0006032">
    <property type="term" value="P:chitin catabolic process"/>
    <property type="evidence" value="ECO:0007669"/>
    <property type="project" value="TreeGrafter"/>
</dbReference>
<name>A0A401PVX6_SCYTO</name>
<dbReference type="EMBL" id="BFAA01015470">
    <property type="protein sequence ID" value="GCB77280.1"/>
    <property type="molecule type" value="Genomic_DNA"/>
</dbReference>
<evidence type="ECO:0000259" key="1">
    <source>
        <dbReference type="PROSITE" id="PS51910"/>
    </source>
</evidence>
<dbReference type="InterPro" id="IPR017853">
    <property type="entry name" value="GH"/>
</dbReference>
<evidence type="ECO:0000313" key="2">
    <source>
        <dbReference type="EMBL" id="GCB77280.1"/>
    </source>
</evidence>
<dbReference type="OMA" id="WASKRAC"/>
<reference evidence="2 3" key="1">
    <citation type="journal article" date="2018" name="Nat. Ecol. Evol.">
        <title>Shark genomes provide insights into elasmobranch evolution and the origin of vertebrates.</title>
        <authorList>
            <person name="Hara Y"/>
            <person name="Yamaguchi K"/>
            <person name="Onimaru K"/>
            <person name="Kadota M"/>
            <person name="Koyanagi M"/>
            <person name="Keeley SD"/>
            <person name="Tatsumi K"/>
            <person name="Tanaka K"/>
            <person name="Motone F"/>
            <person name="Kageyama Y"/>
            <person name="Nozu R"/>
            <person name="Adachi N"/>
            <person name="Nishimura O"/>
            <person name="Nakagawa R"/>
            <person name="Tanegashima C"/>
            <person name="Kiyatake I"/>
            <person name="Matsumoto R"/>
            <person name="Murakumo K"/>
            <person name="Nishida K"/>
            <person name="Terakita A"/>
            <person name="Kuratani S"/>
            <person name="Sato K"/>
            <person name="Hyodo S Kuraku.S."/>
        </authorList>
    </citation>
    <scope>NUCLEOTIDE SEQUENCE [LARGE SCALE GENOMIC DNA]</scope>
</reference>
<feature type="domain" description="GH18" evidence="1">
    <location>
        <begin position="23"/>
        <end position="160"/>
    </location>
</feature>
<dbReference type="AlphaFoldDB" id="A0A401PVX6"/>
<dbReference type="InterPro" id="IPR050314">
    <property type="entry name" value="Glycosyl_Hydrlase_18"/>
</dbReference>